<organism evidence="2 3">
    <name type="scientific">Actinotalea lenta</name>
    <dbReference type="NCBI Taxonomy" id="3064654"/>
    <lineage>
        <taxon>Bacteria</taxon>
        <taxon>Bacillati</taxon>
        <taxon>Actinomycetota</taxon>
        <taxon>Actinomycetes</taxon>
        <taxon>Micrococcales</taxon>
        <taxon>Cellulomonadaceae</taxon>
        <taxon>Actinotalea</taxon>
    </lineage>
</organism>
<comment type="caution">
    <text evidence="2">The sequence shown here is derived from an EMBL/GenBank/DDBJ whole genome shotgun (WGS) entry which is preliminary data.</text>
</comment>
<evidence type="ECO:0000313" key="3">
    <source>
        <dbReference type="Proteomes" id="UP001232536"/>
    </source>
</evidence>
<dbReference type="RefSeq" id="WP_304602048.1">
    <property type="nucleotide sequence ID" value="NZ_JAUQYP010000002.1"/>
</dbReference>
<name>A0ABT9DEY3_9CELL</name>
<proteinExistence type="predicted"/>
<reference evidence="2 3" key="1">
    <citation type="submission" date="2023-07" db="EMBL/GenBank/DDBJ databases">
        <title>Description of novel actinomycetes strains, isolated from tidal flat sediment.</title>
        <authorList>
            <person name="Lu C."/>
        </authorList>
    </citation>
    <scope>NUCLEOTIDE SEQUENCE [LARGE SCALE GENOMIC DNA]</scope>
    <source>
        <strain evidence="2 3">SYSU T00b441</strain>
    </source>
</reference>
<accession>A0ABT9DEY3</accession>
<evidence type="ECO:0000313" key="2">
    <source>
        <dbReference type="EMBL" id="MDO8108341.1"/>
    </source>
</evidence>
<dbReference type="EMBL" id="JAUQYP010000002">
    <property type="protein sequence ID" value="MDO8108341.1"/>
    <property type="molecule type" value="Genomic_DNA"/>
</dbReference>
<keyword evidence="3" id="KW-1185">Reference proteome</keyword>
<gene>
    <name evidence="2" type="ORF">Q6348_14175</name>
</gene>
<dbReference type="Proteomes" id="UP001232536">
    <property type="component" value="Unassembled WGS sequence"/>
</dbReference>
<feature type="compositionally biased region" description="Pro residues" evidence="1">
    <location>
        <begin position="88"/>
        <end position="99"/>
    </location>
</feature>
<evidence type="ECO:0000256" key="1">
    <source>
        <dbReference type="SAM" id="MobiDB-lite"/>
    </source>
</evidence>
<sequence>MRVSPFDDGALHVDVVIRSDGAIILEGQDLSGAGDCEYFVTVTADQVPGLVAGLGGSPDQRIVDLLTDRAEEIGRPLRGIPADGAPGRLPPRASPPPLDSPRAPVAESPYRPTT</sequence>
<protein>
    <submittedName>
        <fullName evidence="2">Uncharacterized protein</fullName>
    </submittedName>
</protein>
<feature type="region of interest" description="Disordered" evidence="1">
    <location>
        <begin position="74"/>
        <end position="114"/>
    </location>
</feature>